<feature type="compositionally biased region" description="Basic residues" evidence="1">
    <location>
        <begin position="9"/>
        <end position="18"/>
    </location>
</feature>
<feature type="region of interest" description="Disordered" evidence="1">
    <location>
        <begin position="925"/>
        <end position="969"/>
    </location>
</feature>
<feature type="compositionally biased region" description="Polar residues" evidence="1">
    <location>
        <begin position="1218"/>
        <end position="1259"/>
    </location>
</feature>
<feature type="region of interest" description="Disordered" evidence="1">
    <location>
        <begin position="1118"/>
        <end position="1153"/>
    </location>
</feature>
<comment type="caution">
    <text evidence="2">The sequence shown here is derived from an EMBL/GenBank/DDBJ whole genome shotgun (WGS) entry which is preliminary data.</text>
</comment>
<dbReference type="OrthoDB" id="2572033at2759"/>
<gene>
    <name evidence="2" type="ORF">C361_01805</name>
</gene>
<feature type="compositionally biased region" description="Polar residues" evidence="1">
    <location>
        <begin position="19"/>
        <end position="38"/>
    </location>
</feature>
<dbReference type="Proteomes" id="UP000199727">
    <property type="component" value="Unassembled WGS sequence"/>
</dbReference>
<feature type="region of interest" description="Disordered" evidence="1">
    <location>
        <begin position="757"/>
        <end position="796"/>
    </location>
</feature>
<dbReference type="EMBL" id="AMKT01000027">
    <property type="protein sequence ID" value="OXG25845.1"/>
    <property type="molecule type" value="Genomic_DNA"/>
</dbReference>
<feature type="compositionally biased region" description="Acidic residues" evidence="1">
    <location>
        <begin position="312"/>
        <end position="322"/>
    </location>
</feature>
<accession>A0A854QNU9</accession>
<feature type="compositionally biased region" description="Basic and acidic residues" evidence="1">
    <location>
        <begin position="323"/>
        <end position="332"/>
    </location>
</feature>
<feature type="region of interest" description="Disordered" evidence="1">
    <location>
        <begin position="687"/>
        <end position="710"/>
    </location>
</feature>
<feature type="region of interest" description="Disordered" evidence="1">
    <location>
        <begin position="494"/>
        <end position="565"/>
    </location>
</feature>
<evidence type="ECO:0000313" key="2">
    <source>
        <dbReference type="EMBL" id="OXG25845.1"/>
    </source>
</evidence>
<feature type="compositionally biased region" description="Basic and acidic residues" evidence="1">
    <location>
        <begin position="933"/>
        <end position="968"/>
    </location>
</feature>
<sequence>MVRSIRSSTKGRNKRTSLRKTQTPKRTNQRPTAISQQLPAVAQKVTRSSARLAARTQPDQPRQKAAIAIHEQVPQSTSTGDDKENISNFIPASAFARHLSVADIRKPSTANLDVPEQGGYDDRGFWRESPSTAEQSIALQKERKAGKDTAKFRLTDTTATSMIGSYKRRHLSLPSSSSSSSASPPPTDLRTPHLQNLINSKGISGCKDNHFVRSQDYTPPSRVIGGLFRTKSLALPPQSLSHADVFQPLNYIGARQGLMVIPISSSTQTADTSEVGHQVEELSDEDEQSPVKRPITRRSHVRPVEGKPYIISDDEGEEESQEEEKKENEGHLRPTQPLNPVPSRSASSPSKWRDPFSYIPAANTQSAAPLRSHRRSQIRPLSTAFNPSSELVAHNTTVDEKPPSQMKFDRLGKTSEVLLRDASTSIVKVTSISRKRTYGKGRSHTYKPGFPDPVPNGHLASITPPAHSPSTHNPSAIGLLKNEGVQNDIRIPESFNKAPDCPAVDLSEEGEDELWSDEWPGDLGESPTKRGPLRPVTMALGKRSPRKRVAESDSEYSPGVNNYSKKKQRPEFYNKTASSPTQGIPRLRLSRNDSVQIRVQKWVLLGFRYVVDGIISYIQVVQSVRPKRSRRNTLRHIRPPVGYSFKPFDAIPFSEYVKEYRKNPDITLFKMPTGLFSSGCFANRHASKKVSGKSTRHKTPPVLDPSQNDPHWEDEIVFESSTRPIQSGHKDNGKAEAPIKRIPKLNVVTDPIRHQSKFQLSSGRLPQRKRPQPVDDACRKVPTSDSDTRMDTGHQINTGTKACHEERLRPIECEKAESPSLIDLQSRRTVMKDTGYWKIPQQDQRAKRINAPKKSVWPVQLRPQESIKQFPSPAFVSVNLPLSISGDSTQERQTPAFQCLNPEDDDLDDRRMMSGIDMANHLVGRLNSHRIQSRKERQETREKRVKEKREALRSEEKKGTDAGVDKGVRRPFQKISAPVTPNRSYVIVPSSHARPSDTHSTTRCRRAVATSNLSRVLIRSSTQVRPLSAHPTPSLVGLARRNTMQPSPSLKKNHSIAELRLVGPQPSNIVVTPSKVFALLTQRNTQHNTRTSSCTPSYPPLAQASRHLGTQYTQVLEKTEVDSSRTRPTQNLEKTEVDSSSQPHLTQGFEKTWIGSSRPHFRAFSSEAENEEAHEINDALFSQGTPEVSPSPPPVTQALSRLHSRSIGSRSIGLRAPSSPQKTPVSQRTRSQGTQKSGVYSQFHSPLKSTTGTSRRTRI</sequence>
<feature type="region of interest" description="Disordered" evidence="1">
    <location>
        <begin position="163"/>
        <end position="191"/>
    </location>
</feature>
<feature type="region of interest" description="Disordered" evidence="1">
    <location>
        <begin position="1182"/>
        <end position="1259"/>
    </location>
</feature>
<feature type="compositionally biased region" description="Low complexity" evidence="1">
    <location>
        <begin position="172"/>
        <end position="182"/>
    </location>
</feature>
<feature type="compositionally biased region" description="Acidic residues" evidence="1">
    <location>
        <begin position="506"/>
        <end position="520"/>
    </location>
</feature>
<organism evidence="2 3">
    <name type="scientific">Cryptococcus neoformans Tu259-1</name>
    <dbReference type="NCBI Taxonomy" id="1230072"/>
    <lineage>
        <taxon>Eukaryota</taxon>
        <taxon>Fungi</taxon>
        <taxon>Dikarya</taxon>
        <taxon>Basidiomycota</taxon>
        <taxon>Agaricomycotina</taxon>
        <taxon>Tremellomycetes</taxon>
        <taxon>Tremellales</taxon>
        <taxon>Cryptococcaceae</taxon>
        <taxon>Cryptococcus</taxon>
        <taxon>Cryptococcus neoformans species complex</taxon>
    </lineage>
</organism>
<feature type="compositionally biased region" description="Basic residues" evidence="1">
    <location>
        <begin position="687"/>
        <end position="699"/>
    </location>
</feature>
<reference evidence="2 3" key="1">
    <citation type="submission" date="2017-06" db="EMBL/GenBank/DDBJ databases">
        <title>Global population genomics of the pathogenic fungus Cryptococcus neoformans var. grubii.</title>
        <authorList>
            <person name="Cuomo C."/>
            <person name="Litvintseva A."/>
            <person name="Chen Y."/>
            <person name="Young S."/>
            <person name="Zeng Q."/>
            <person name="Chapman S."/>
            <person name="Gujja S."/>
            <person name="Saif S."/>
            <person name="Birren B."/>
        </authorList>
    </citation>
    <scope>NUCLEOTIDE SEQUENCE [LARGE SCALE GENOMIC DNA]</scope>
    <source>
        <strain evidence="2 3">Tu259-1</strain>
    </source>
</reference>
<feature type="compositionally biased region" description="Low complexity" evidence="1">
    <location>
        <begin position="1199"/>
        <end position="1215"/>
    </location>
</feature>
<protein>
    <submittedName>
        <fullName evidence="2">Uncharacterized protein</fullName>
    </submittedName>
</protein>
<feature type="compositionally biased region" description="Polar residues" evidence="1">
    <location>
        <begin position="336"/>
        <end position="350"/>
    </location>
</feature>
<evidence type="ECO:0000256" key="1">
    <source>
        <dbReference type="SAM" id="MobiDB-lite"/>
    </source>
</evidence>
<feature type="region of interest" description="Disordered" evidence="1">
    <location>
        <begin position="269"/>
        <end position="357"/>
    </location>
</feature>
<feature type="compositionally biased region" description="Polar residues" evidence="1">
    <location>
        <begin position="1126"/>
        <end position="1145"/>
    </location>
</feature>
<evidence type="ECO:0000313" key="3">
    <source>
        <dbReference type="Proteomes" id="UP000199727"/>
    </source>
</evidence>
<feature type="region of interest" description="Disordered" evidence="1">
    <location>
        <begin position="1"/>
        <end position="65"/>
    </location>
</feature>
<proteinExistence type="predicted"/>
<dbReference type="AlphaFoldDB" id="A0A854QNU9"/>
<name>A0A854QNU9_CRYNE</name>